<evidence type="ECO:0000313" key="2">
    <source>
        <dbReference type="Proteomes" id="UP000594262"/>
    </source>
</evidence>
<protein>
    <submittedName>
        <fullName evidence="1">Uncharacterized protein</fullName>
    </submittedName>
</protein>
<reference evidence="1" key="1">
    <citation type="submission" date="2021-01" db="UniProtKB">
        <authorList>
            <consortium name="EnsemblMetazoa"/>
        </authorList>
    </citation>
    <scope>IDENTIFICATION</scope>
</reference>
<accession>A0A7M5V3X1</accession>
<proteinExistence type="predicted"/>
<sequence>MAALTLSLDHIILPKDVTDEFYSTWHNYYGELFPSPVKPKYRPMSKIFGGEGESITQSSPNLLDKVKSPLAAESQPLALEIPVCLSRTSRVGDDIDEFIRNNRKEMCRSNSLNDLIKDFDDTDIFAKVLDENNKQTEKELGIQPSTSVKMRTKSDSVVRGSKTNRFSWCSSSTLKFLTNLPGKKKVYDCVTEQAKFDESGNGAVLRDK</sequence>
<keyword evidence="2" id="KW-1185">Reference proteome</keyword>
<dbReference type="AlphaFoldDB" id="A0A7M5V3X1"/>
<name>A0A7M5V3X1_9CNID</name>
<organism evidence="1 2">
    <name type="scientific">Clytia hemisphaerica</name>
    <dbReference type="NCBI Taxonomy" id="252671"/>
    <lineage>
        <taxon>Eukaryota</taxon>
        <taxon>Metazoa</taxon>
        <taxon>Cnidaria</taxon>
        <taxon>Hydrozoa</taxon>
        <taxon>Hydroidolina</taxon>
        <taxon>Leptothecata</taxon>
        <taxon>Obeliida</taxon>
        <taxon>Clytiidae</taxon>
        <taxon>Clytia</taxon>
    </lineage>
</organism>
<dbReference type="Proteomes" id="UP000594262">
    <property type="component" value="Unplaced"/>
</dbReference>
<dbReference type="EnsemblMetazoa" id="CLYHEMT010870.1">
    <property type="protein sequence ID" value="CLYHEMP010870.1"/>
    <property type="gene ID" value="CLYHEMG010870"/>
</dbReference>
<dbReference type="RefSeq" id="XP_066910873.1">
    <property type="nucleotide sequence ID" value="XM_067054772.1"/>
</dbReference>
<dbReference type="GeneID" id="136798188"/>
<evidence type="ECO:0000313" key="1">
    <source>
        <dbReference type="EnsemblMetazoa" id="CLYHEMP010870.1"/>
    </source>
</evidence>